<gene>
    <name evidence="3" type="ORF">F0U44_06315</name>
</gene>
<organism evidence="3 4">
    <name type="scientific">Nocardioides humilatus</name>
    <dbReference type="NCBI Taxonomy" id="2607660"/>
    <lineage>
        <taxon>Bacteria</taxon>
        <taxon>Bacillati</taxon>
        <taxon>Actinomycetota</taxon>
        <taxon>Actinomycetes</taxon>
        <taxon>Propionibacteriales</taxon>
        <taxon>Nocardioidaceae</taxon>
        <taxon>Nocardioides</taxon>
    </lineage>
</organism>
<dbReference type="PROSITE" id="PS00166">
    <property type="entry name" value="ENOYL_COA_HYDRATASE"/>
    <property type="match status" value="1"/>
</dbReference>
<protein>
    <submittedName>
        <fullName evidence="3">2-(1,2-epoxy-1,2-dihydrophenyl)acetyl-CoA isomerase</fullName>
    </submittedName>
</protein>
<dbReference type="InterPro" id="IPR029045">
    <property type="entry name" value="ClpP/crotonase-like_dom_sf"/>
</dbReference>
<dbReference type="AlphaFoldDB" id="A0A5B1LPA2"/>
<dbReference type="SUPFAM" id="SSF52096">
    <property type="entry name" value="ClpP/crotonase"/>
    <property type="match status" value="1"/>
</dbReference>
<dbReference type="InterPro" id="IPR018376">
    <property type="entry name" value="Enoyl-CoA_hyd/isom_CS"/>
</dbReference>
<keyword evidence="4" id="KW-1185">Reference proteome</keyword>
<accession>A0A5B1LPA2</accession>
<dbReference type="Gene3D" id="1.10.12.10">
    <property type="entry name" value="Lyase 2-enoyl-coa Hydratase, Chain A, domain 2"/>
    <property type="match status" value="1"/>
</dbReference>
<name>A0A5B1LPA2_9ACTN</name>
<dbReference type="RefSeq" id="WP_149727339.1">
    <property type="nucleotide sequence ID" value="NZ_VUJV01000001.1"/>
</dbReference>
<dbReference type="InterPro" id="IPR014748">
    <property type="entry name" value="Enoyl-CoA_hydra_C"/>
</dbReference>
<evidence type="ECO:0000256" key="2">
    <source>
        <dbReference type="RuleBase" id="RU003707"/>
    </source>
</evidence>
<dbReference type="Proteomes" id="UP000325003">
    <property type="component" value="Unassembled WGS sequence"/>
</dbReference>
<evidence type="ECO:0000313" key="4">
    <source>
        <dbReference type="Proteomes" id="UP000325003"/>
    </source>
</evidence>
<dbReference type="CDD" id="cd06558">
    <property type="entry name" value="crotonase-like"/>
    <property type="match status" value="1"/>
</dbReference>
<dbReference type="PANTHER" id="PTHR43802:SF1">
    <property type="entry name" value="IP11341P-RELATED"/>
    <property type="match status" value="1"/>
</dbReference>
<keyword evidence="3" id="KW-0413">Isomerase</keyword>
<dbReference type="GO" id="GO:0016853">
    <property type="term" value="F:isomerase activity"/>
    <property type="evidence" value="ECO:0007669"/>
    <property type="project" value="UniProtKB-KW"/>
</dbReference>
<proteinExistence type="inferred from homology"/>
<sequence length="255" mass="27338">MDADNHLLCERHDAGYAVVTLNRPERFNALNHALVADLRELLAKLEAEDDVRAIVLTGAGRAFCAGADLKAGPSDVEDVIRRLYIPLVEQIEEMRTPIIAAVNGAAAGAGFSLALNADLRLASTNASFSMSFVKVGLVPDAGATWLLPRIVGASRAAEIALLGRKVTAEQALTWNLVNDVVPQADLHWRASAIAAELAALPASVGQVRALLHTSGSATLAEQLDAEAIEQGRAQQHPHFAEAKQSFVEKREPRFW</sequence>
<dbReference type="Pfam" id="PF00378">
    <property type="entry name" value="ECH_1"/>
    <property type="match status" value="1"/>
</dbReference>
<evidence type="ECO:0000256" key="1">
    <source>
        <dbReference type="ARBA" id="ARBA00005254"/>
    </source>
</evidence>
<dbReference type="Gene3D" id="3.90.226.10">
    <property type="entry name" value="2-enoyl-CoA Hydratase, Chain A, domain 1"/>
    <property type="match status" value="1"/>
</dbReference>
<dbReference type="PANTHER" id="PTHR43802">
    <property type="entry name" value="ENOYL-COA HYDRATASE"/>
    <property type="match status" value="1"/>
</dbReference>
<evidence type="ECO:0000313" key="3">
    <source>
        <dbReference type="EMBL" id="KAA1421878.1"/>
    </source>
</evidence>
<comment type="similarity">
    <text evidence="1 2">Belongs to the enoyl-CoA hydratase/isomerase family.</text>
</comment>
<reference evidence="3 4" key="1">
    <citation type="submission" date="2019-09" db="EMBL/GenBank/DDBJ databases">
        <title>Nocardioides panacisoli sp. nov., isolated from the soil of a ginseng field.</title>
        <authorList>
            <person name="Cho C."/>
        </authorList>
    </citation>
    <scope>NUCLEOTIDE SEQUENCE [LARGE SCALE GENOMIC DNA]</scope>
    <source>
        <strain evidence="3 4">BN130099</strain>
    </source>
</reference>
<reference evidence="3 4" key="2">
    <citation type="submission" date="2019-09" db="EMBL/GenBank/DDBJ databases">
        <authorList>
            <person name="Jin C."/>
        </authorList>
    </citation>
    <scope>NUCLEOTIDE SEQUENCE [LARGE SCALE GENOMIC DNA]</scope>
    <source>
        <strain evidence="3 4">BN130099</strain>
    </source>
</reference>
<dbReference type="InterPro" id="IPR001753">
    <property type="entry name" value="Enoyl-CoA_hydra/iso"/>
</dbReference>
<comment type="caution">
    <text evidence="3">The sequence shown here is derived from an EMBL/GenBank/DDBJ whole genome shotgun (WGS) entry which is preliminary data.</text>
</comment>
<dbReference type="EMBL" id="VUJV01000001">
    <property type="protein sequence ID" value="KAA1421878.1"/>
    <property type="molecule type" value="Genomic_DNA"/>
</dbReference>